<comment type="caution">
    <text evidence="3">The sequence shown here is derived from an EMBL/GenBank/DDBJ whole genome shotgun (WGS) entry which is preliminary data.</text>
</comment>
<reference evidence="3 4" key="1">
    <citation type="journal article" date="2011" name="J. Bacteriol.">
        <title>Draft Genome Sequence of Gordonia neofelifaecis NRRL B-59395, a Cholesterol-Degrading Actinomycete.</title>
        <authorList>
            <person name="Ge F."/>
            <person name="Li W."/>
            <person name="Chen G."/>
            <person name="Liu Y."/>
            <person name="Zhang G."/>
            <person name="Yong B."/>
            <person name="Wang Q."/>
            <person name="Wang N."/>
            <person name="Huang Z."/>
            <person name="Li W."/>
            <person name="Wang J."/>
            <person name="Wu C."/>
            <person name="Xie Q."/>
            <person name="Liu G."/>
        </authorList>
    </citation>
    <scope>NUCLEOTIDE SEQUENCE [LARGE SCALE GENOMIC DNA]</scope>
    <source>
        <strain evidence="3 4">NRRL B-59395</strain>
    </source>
</reference>
<feature type="region of interest" description="Disordered" evidence="1">
    <location>
        <begin position="23"/>
        <end position="57"/>
    </location>
</feature>
<feature type="chain" id="PRO_5038478307" description="Lipoprotein" evidence="2">
    <location>
        <begin position="20"/>
        <end position="183"/>
    </location>
</feature>
<evidence type="ECO:0008006" key="5">
    <source>
        <dbReference type="Google" id="ProtNLM"/>
    </source>
</evidence>
<protein>
    <recommendedName>
        <fullName evidence="5">Lipoprotein</fullName>
    </recommendedName>
</protein>
<dbReference type="Proteomes" id="UP000035065">
    <property type="component" value="Unassembled WGS sequence"/>
</dbReference>
<organism evidence="3 4">
    <name type="scientific">Gordonia neofelifaecis NRRL B-59395</name>
    <dbReference type="NCBI Taxonomy" id="644548"/>
    <lineage>
        <taxon>Bacteria</taxon>
        <taxon>Bacillati</taxon>
        <taxon>Actinomycetota</taxon>
        <taxon>Actinomycetes</taxon>
        <taxon>Mycobacteriales</taxon>
        <taxon>Gordoniaceae</taxon>
        <taxon>Gordonia</taxon>
    </lineage>
</organism>
<dbReference type="PROSITE" id="PS51257">
    <property type="entry name" value="PROKAR_LIPOPROTEIN"/>
    <property type="match status" value="1"/>
</dbReference>
<evidence type="ECO:0000313" key="3">
    <source>
        <dbReference type="EMBL" id="EGD56739.1"/>
    </source>
</evidence>
<accession>F1YEA6</accession>
<evidence type="ECO:0000256" key="1">
    <source>
        <dbReference type="SAM" id="MobiDB-lite"/>
    </source>
</evidence>
<name>F1YEA6_9ACTN</name>
<feature type="compositionally biased region" description="Polar residues" evidence="1">
    <location>
        <begin position="30"/>
        <end position="42"/>
    </location>
</feature>
<dbReference type="AlphaFoldDB" id="F1YEA6"/>
<evidence type="ECO:0000256" key="2">
    <source>
        <dbReference type="SAM" id="SignalP"/>
    </source>
</evidence>
<dbReference type="STRING" id="644548.SCNU_00135"/>
<keyword evidence="2" id="KW-0732">Signal</keyword>
<gene>
    <name evidence="3" type="ORF">SCNU_00135</name>
</gene>
<feature type="signal peptide" evidence="2">
    <location>
        <begin position="1"/>
        <end position="19"/>
    </location>
</feature>
<keyword evidence="4" id="KW-1185">Reference proteome</keyword>
<sequence>MRQRLLILAVSLAAAAALAGCGSPAADNASGPSTTEAVSPPTTGRPCSEGGTNTAEPSFYQDQFSTQAEPLSRDIATYRTAVTADDNQAIQDASSTLYSEITVGLTMAQNGSWGCYSPLALQDLETATNEVAPLFNDLDAAESECCGHTSAEAPALIEQITPKLADYINTLNAYSAQFGGEQV</sequence>
<evidence type="ECO:0000313" key="4">
    <source>
        <dbReference type="Proteomes" id="UP000035065"/>
    </source>
</evidence>
<dbReference type="EMBL" id="AEUD01000001">
    <property type="protein sequence ID" value="EGD56739.1"/>
    <property type="molecule type" value="Genomic_DNA"/>
</dbReference>
<dbReference type="OrthoDB" id="4735966at2"/>
<dbReference type="RefSeq" id="WP_009677304.1">
    <property type="nucleotide sequence ID" value="NZ_AEUD01000001.1"/>
</dbReference>
<proteinExistence type="predicted"/>